<comment type="similarity">
    <text evidence="1">Belongs to the LDH/MDH superfamily. MDH type 2 family.</text>
</comment>
<dbReference type="SUPFAM" id="SSF51735">
    <property type="entry name" value="NAD(P)-binding Rossmann-fold domains"/>
    <property type="match status" value="1"/>
</dbReference>
<proteinExistence type="inferred from homology"/>
<sequence length="344" mass="39495">MDFLANGVDDDENIVFGDSSDDRNVLRIVVTEASTEIAHALMYRILSNNVFEDDQLIYLVVYETFEKALFLESIVIELTESSPTQLYGIIYTHEPSIAFKDADIVFCIGLARGYEFVDEEYEDLFFEECALIAKFHGETLERYAKRDVKVIVLGNMTATIISHYAKSIPRKNFTTLSKFNMKMCAAHIATRVGCRADQIKNIILWGTDNKSMFPDCRYISFAKDVIINDCLRAWLKVDLPRILQDVLNRSLYSRSLAYALAEHCKVLWYGTEQGEWTCMGVYSDSSYGVHEGIFFSYPVFCNNKEYEIVQGLLDNNSYVQRQIEKISEVLLLKIRAAFRICNSK</sequence>
<dbReference type="Gene3D" id="3.40.50.720">
    <property type="entry name" value="NAD(P)-binding Rossmann-like Domain"/>
    <property type="match status" value="1"/>
</dbReference>
<dbReference type="Gene3D" id="3.90.110.10">
    <property type="entry name" value="Lactate dehydrogenase/glycoside hydrolase, family 4, C-terminal"/>
    <property type="match status" value="1"/>
</dbReference>
<accession>A0A834MW14</accession>
<dbReference type="AlphaFoldDB" id="A0A834MW14"/>
<dbReference type="GO" id="GO:0016616">
    <property type="term" value="F:oxidoreductase activity, acting on the CH-OH group of donors, NAD or NADP as acceptor"/>
    <property type="evidence" value="ECO:0007669"/>
    <property type="project" value="InterPro"/>
</dbReference>
<dbReference type="Proteomes" id="UP000614350">
    <property type="component" value="Unassembled WGS sequence"/>
</dbReference>
<evidence type="ECO:0000256" key="2">
    <source>
        <dbReference type="ARBA" id="ARBA00023002"/>
    </source>
</evidence>
<evidence type="ECO:0000259" key="3">
    <source>
        <dbReference type="Pfam" id="PF02866"/>
    </source>
</evidence>
<dbReference type="InterPro" id="IPR010945">
    <property type="entry name" value="Malate_DH_type2"/>
</dbReference>
<dbReference type="SUPFAM" id="SSF56327">
    <property type="entry name" value="LDH C-terminal domain-like"/>
    <property type="match status" value="1"/>
</dbReference>
<organism evidence="4 5">
    <name type="scientific">Vespula vulgaris</name>
    <name type="common">Yellow jacket</name>
    <name type="synonym">Wasp</name>
    <dbReference type="NCBI Taxonomy" id="7454"/>
    <lineage>
        <taxon>Eukaryota</taxon>
        <taxon>Metazoa</taxon>
        <taxon>Ecdysozoa</taxon>
        <taxon>Arthropoda</taxon>
        <taxon>Hexapoda</taxon>
        <taxon>Insecta</taxon>
        <taxon>Pterygota</taxon>
        <taxon>Neoptera</taxon>
        <taxon>Endopterygota</taxon>
        <taxon>Hymenoptera</taxon>
        <taxon>Apocrita</taxon>
        <taxon>Aculeata</taxon>
        <taxon>Vespoidea</taxon>
        <taxon>Vespidae</taxon>
        <taxon>Vespinae</taxon>
        <taxon>Vespula</taxon>
    </lineage>
</organism>
<feature type="domain" description="Lactate/malate dehydrogenase C-terminal" evidence="3">
    <location>
        <begin position="255"/>
        <end position="337"/>
    </location>
</feature>
<dbReference type="InterPro" id="IPR036291">
    <property type="entry name" value="NAD(P)-bd_dom_sf"/>
</dbReference>
<dbReference type="GO" id="GO:0016615">
    <property type="term" value="F:malate dehydrogenase activity"/>
    <property type="evidence" value="ECO:0007669"/>
    <property type="project" value="InterPro"/>
</dbReference>
<gene>
    <name evidence="4" type="ORF">HZH66_011586</name>
</gene>
<comment type="caution">
    <text evidence="4">The sequence shown here is derived from an EMBL/GenBank/DDBJ whole genome shotgun (WGS) entry which is preliminary data.</text>
</comment>
<evidence type="ECO:0000313" key="4">
    <source>
        <dbReference type="EMBL" id="KAF7385744.1"/>
    </source>
</evidence>
<dbReference type="PANTHER" id="PTHR23382">
    <property type="entry name" value="MALATE DEHYDROGENASE"/>
    <property type="match status" value="1"/>
</dbReference>
<protein>
    <recommendedName>
        <fullName evidence="3">Lactate/malate dehydrogenase C-terminal domain-containing protein</fullName>
    </recommendedName>
</protein>
<dbReference type="InterPro" id="IPR015955">
    <property type="entry name" value="Lactate_DH/Glyco_Ohase_4_C"/>
</dbReference>
<name>A0A834MW14_VESVU</name>
<dbReference type="InterPro" id="IPR022383">
    <property type="entry name" value="Lactate/malate_DH_C"/>
</dbReference>
<dbReference type="GO" id="GO:0006108">
    <property type="term" value="P:malate metabolic process"/>
    <property type="evidence" value="ECO:0007669"/>
    <property type="project" value="InterPro"/>
</dbReference>
<reference evidence="4" key="1">
    <citation type="journal article" date="2020" name="G3 (Bethesda)">
        <title>High-Quality Assemblies for Three Invasive Social Wasps from the &lt;i&gt;Vespula&lt;/i&gt; Genus.</title>
        <authorList>
            <person name="Harrop T.W.R."/>
            <person name="Guhlin J."/>
            <person name="McLaughlin G.M."/>
            <person name="Permina E."/>
            <person name="Stockwell P."/>
            <person name="Gilligan J."/>
            <person name="Le Lec M.F."/>
            <person name="Gruber M.A.M."/>
            <person name="Quinn O."/>
            <person name="Lovegrove M."/>
            <person name="Duncan E.J."/>
            <person name="Remnant E.J."/>
            <person name="Van Eeckhoven J."/>
            <person name="Graham B."/>
            <person name="Knapp R.A."/>
            <person name="Langford K.W."/>
            <person name="Kronenberg Z."/>
            <person name="Press M.O."/>
            <person name="Eacker S.M."/>
            <person name="Wilson-Rankin E.E."/>
            <person name="Purcell J."/>
            <person name="Lester P.J."/>
            <person name="Dearden P.K."/>
        </authorList>
    </citation>
    <scope>NUCLEOTIDE SEQUENCE</scope>
    <source>
        <strain evidence="4">Marl-1</strain>
    </source>
</reference>
<keyword evidence="5" id="KW-1185">Reference proteome</keyword>
<dbReference type="Pfam" id="PF02866">
    <property type="entry name" value="Ldh_1_C"/>
    <property type="match status" value="1"/>
</dbReference>
<evidence type="ECO:0000313" key="5">
    <source>
        <dbReference type="Proteomes" id="UP000614350"/>
    </source>
</evidence>
<dbReference type="EMBL" id="JACSEA010000014">
    <property type="protein sequence ID" value="KAF7385744.1"/>
    <property type="molecule type" value="Genomic_DNA"/>
</dbReference>
<evidence type="ECO:0000256" key="1">
    <source>
        <dbReference type="ARBA" id="ARBA00009613"/>
    </source>
</evidence>
<keyword evidence="2" id="KW-0560">Oxidoreductase</keyword>